<dbReference type="EMBL" id="CP003479">
    <property type="protein sequence ID" value="AFI04284.1"/>
    <property type="molecule type" value="Genomic_DNA"/>
</dbReference>
<proteinExistence type="inferred from homology"/>
<dbReference type="PANTHER" id="PTHR42891:SF1">
    <property type="entry name" value="D-GLYCERO-BETA-D-MANNO-HEPTOSE-1,7-BISPHOSPHATE 7-PHOSPHATASE"/>
    <property type="match status" value="1"/>
</dbReference>
<keyword evidence="13" id="KW-1185">Reference proteome</keyword>
<sequence length="174" mass="20198">MRTTNKALFLDRDGIINIDKGYVYKKEDFEFQKGIFELLSHAKDLGYKLLLITNQSGINRGYYTLKDFEKLTEYLQENLLKNLGFSLDGIYFCPHTPQENCPCRKPKPYLILQATKEHYINLEQSFMIGDKESDVMAGLNAKVKNNILLTTKTIESNNTYKVCHNLNEVIQFIQ</sequence>
<dbReference type="PANTHER" id="PTHR42891">
    <property type="entry name" value="D-GLYCERO-BETA-D-MANNO-HEPTOSE-1,7-BISPHOSPHATE 7-PHOSPHATASE"/>
    <property type="match status" value="1"/>
</dbReference>
<evidence type="ECO:0000256" key="4">
    <source>
        <dbReference type="ARBA" id="ARBA00022801"/>
    </source>
</evidence>
<feature type="binding site" evidence="11">
    <location>
        <position position="131"/>
    </location>
    <ligand>
        <name>Mg(2+)</name>
        <dbReference type="ChEBI" id="CHEBI:18420"/>
    </ligand>
</feature>
<dbReference type="InterPro" id="IPR023214">
    <property type="entry name" value="HAD_sf"/>
</dbReference>
<feature type="binding site" evidence="11">
    <location>
        <position position="103"/>
    </location>
    <ligand>
        <name>Zn(2+)</name>
        <dbReference type="ChEBI" id="CHEBI:29105"/>
    </ligand>
</feature>
<dbReference type="PIRSF" id="PIRSF004682">
    <property type="entry name" value="GmhB"/>
    <property type="match status" value="1"/>
</dbReference>
<evidence type="ECO:0000256" key="3">
    <source>
        <dbReference type="ARBA" id="ARBA00022723"/>
    </source>
</evidence>
<keyword evidence="11" id="KW-0460">Magnesium</keyword>
<dbReference type="Gene3D" id="3.40.50.1000">
    <property type="entry name" value="HAD superfamily/HAD-like"/>
    <property type="match status" value="1"/>
</dbReference>
<dbReference type="eggNOG" id="COG0241">
    <property type="taxonomic scope" value="Bacteria"/>
</dbReference>
<dbReference type="HOGENOM" id="CLU_085077_3_1_7"/>
<dbReference type="GO" id="GO:0016791">
    <property type="term" value="F:phosphatase activity"/>
    <property type="evidence" value="ECO:0007669"/>
    <property type="project" value="InterPro"/>
</dbReference>
<feature type="binding site" evidence="11">
    <location>
        <position position="93"/>
    </location>
    <ligand>
        <name>Zn(2+)</name>
        <dbReference type="ChEBI" id="CHEBI:29105"/>
    </ligand>
</feature>
<keyword evidence="3 11" id="KW-0479">Metal-binding</keyword>
<dbReference type="GO" id="GO:0005737">
    <property type="term" value="C:cytoplasm"/>
    <property type="evidence" value="ECO:0007669"/>
    <property type="project" value="UniProtKB-SubCell"/>
</dbReference>
<accession>I0EMW5</accession>
<feature type="binding site" evidence="9">
    <location>
        <begin position="53"/>
        <end position="56"/>
    </location>
    <ligand>
        <name>substrate</name>
    </ligand>
</feature>
<dbReference type="GO" id="GO:0005975">
    <property type="term" value="P:carbohydrate metabolic process"/>
    <property type="evidence" value="ECO:0007669"/>
    <property type="project" value="InterPro"/>
</dbReference>
<dbReference type="InterPro" id="IPR036412">
    <property type="entry name" value="HAD-like_sf"/>
</dbReference>
<comment type="similarity">
    <text evidence="7">Belongs to the gmhB family.</text>
</comment>
<dbReference type="NCBIfam" id="TIGR00213">
    <property type="entry name" value="GmhB_yaeD"/>
    <property type="match status" value="1"/>
</dbReference>
<feature type="binding site" evidence="9">
    <location>
        <begin position="11"/>
        <end position="13"/>
    </location>
    <ligand>
        <name>substrate</name>
    </ligand>
</feature>
<dbReference type="InterPro" id="IPR006549">
    <property type="entry name" value="HAD-SF_hydro_IIIA"/>
</dbReference>
<keyword evidence="11" id="KW-0862">Zinc</keyword>
<dbReference type="InterPro" id="IPR006543">
    <property type="entry name" value="Histidinol-phos"/>
</dbReference>
<keyword evidence="4 7" id="KW-0378">Hydrolase</keyword>
<dbReference type="STRING" id="182217.HCW_05085"/>
<evidence type="ECO:0000256" key="10">
    <source>
        <dbReference type="PIRSR" id="PIRSR004682-3"/>
    </source>
</evidence>
<feature type="site" description="Stabilizes the phosphoryl group" evidence="10">
    <location>
        <position position="53"/>
    </location>
</feature>
<dbReference type="EC" id="3.1.3.-" evidence="7"/>
<evidence type="ECO:0000256" key="5">
    <source>
        <dbReference type="ARBA" id="ARBA00023277"/>
    </source>
</evidence>
<evidence type="ECO:0000256" key="8">
    <source>
        <dbReference type="PIRSR" id="PIRSR004682-1"/>
    </source>
</evidence>
<feature type="binding site" evidence="9">
    <location>
        <begin position="19"/>
        <end position="22"/>
    </location>
    <ligand>
        <name>substrate</name>
    </ligand>
</feature>
<evidence type="ECO:0000256" key="1">
    <source>
        <dbReference type="ARBA" id="ARBA00004496"/>
    </source>
</evidence>
<feature type="binding site" evidence="11">
    <location>
        <position position="13"/>
    </location>
    <ligand>
        <name>Mg(2+)</name>
        <dbReference type="ChEBI" id="CHEBI:18420"/>
    </ligand>
</feature>
<comment type="subcellular location">
    <subcellularLocation>
        <location evidence="1 7">Cytoplasm</location>
    </subcellularLocation>
</comment>
<organism evidence="12 13">
    <name type="scientific">Helicobacter cetorum (strain ATCC BAA-429 / MIT 00-7128)</name>
    <dbReference type="NCBI Taxonomy" id="182217"/>
    <lineage>
        <taxon>Bacteria</taxon>
        <taxon>Pseudomonadati</taxon>
        <taxon>Campylobacterota</taxon>
        <taxon>Epsilonproteobacteria</taxon>
        <taxon>Campylobacterales</taxon>
        <taxon>Helicobacteraceae</taxon>
        <taxon>Helicobacter</taxon>
    </lineage>
</organism>
<feature type="active site" description="Nucleophile" evidence="8">
    <location>
        <position position="11"/>
    </location>
</feature>
<comment type="cofactor">
    <cofactor evidence="11">
        <name>Zn(2+)</name>
        <dbReference type="ChEBI" id="CHEBI:29105"/>
    </cofactor>
</comment>
<dbReference type="AlphaFoldDB" id="I0EMW5"/>
<feature type="binding site" evidence="9">
    <location>
        <position position="131"/>
    </location>
    <ligand>
        <name>substrate</name>
    </ligand>
</feature>
<feature type="binding site" evidence="11">
    <location>
        <position position="95"/>
    </location>
    <ligand>
        <name>Zn(2+)</name>
        <dbReference type="ChEBI" id="CHEBI:29105"/>
    </ligand>
</feature>
<dbReference type="NCBIfam" id="TIGR01662">
    <property type="entry name" value="HAD-SF-IIIA"/>
    <property type="match status" value="1"/>
</dbReference>
<comment type="cofactor">
    <cofactor evidence="11">
        <name>Mg(2+)</name>
        <dbReference type="ChEBI" id="CHEBI:18420"/>
    </cofactor>
</comment>
<reference evidence="13" key="1">
    <citation type="submission" date="2012-04" db="EMBL/GenBank/DDBJ databases">
        <title>Complete genome sequence of Helicobacter cetorum strain MIT 00-7128.</title>
        <authorList>
            <person name="Kersulyte D."/>
            <person name="Berg D.E."/>
        </authorList>
    </citation>
    <scope>NUCLEOTIDE SEQUENCE [LARGE SCALE GENOMIC DNA]</scope>
    <source>
        <strain evidence="13">MIT 00-7128</strain>
    </source>
</reference>
<feature type="site" description="Contributes to substrate recognition" evidence="10">
    <location>
        <position position="104"/>
    </location>
</feature>
<evidence type="ECO:0000313" key="13">
    <source>
        <dbReference type="Proteomes" id="UP000005010"/>
    </source>
</evidence>
<dbReference type="RefSeq" id="WP_014661154.1">
    <property type="nucleotide sequence ID" value="NC_017737.1"/>
</dbReference>
<dbReference type="InterPro" id="IPR004446">
    <property type="entry name" value="Heptose_bisP_phosphatase"/>
</dbReference>
<evidence type="ECO:0000313" key="12">
    <source>
        <dbReference type="EMBL" id="AFI04284.1"/>
    </source>
</evidence>
<keyword evidence="2 7" id="KW-0963">Cytoplasm</keyword>
<dbReference type="KEGG" id="hce:HCW_05085"/>
<evidence type="ECO:0000256" key="7">
    <source>
        <dbReference type="PIRNR" id="PIRNR004682"/>
    </source>
</evidence>
<dbReference type="CDD" id="cd07503">
    <property type="entry name" value="HAD_HisB-N"/>
    <property type="match status" value="1"/>
</dbReference>
<keyword evidence="5 7" id="KW-0119">Carbohydrate metabolism</keyword>
<evidence type="ECO:0000256" key="2">
    <source>
        <dbReference type="ARBA" id="ARBA00022490"/>
    </source>
</evidence>
<evidence type="ECO:0000256" key="9">
    <source>
        <dbReference type="PIRSR" id="PIRSR004682-2"/>
    </source>
</evidence>
<name>I0EMW5_HELC0</name>
<dbReference type="GO" id="GO:0046872">
    <property type="term" value="F:metal ion binding"/>
    <property type="evidence" value="ECO:0007669"/>
    <property type="project" value="UniProtKB-KW"/>
</dbReference>
<dbReference type="Proteomes" id="UP000005010">
    <property type="component" value="Chromosome"/>
</dbReference>
<dbReference type="NCBIfam" id="TIGR01656">
    <property type="entry name" value="Histidinol-ppas"/>
    <property type="match status" value="1"/>
</dbReference>
<feature type="binding site" evidence="11">
    <location>
        <position position="101"/>
    </location>
    <ligand>
        <name>Zn(2+)</name>
        <dbReference type="ChEBI" id="CHEBI:29105"/>
    </ligand>
</feature>
<feature type="binding site" evidence="11">
    <location>
        <position position="130"/>
    </location>
    <ligand>
        <name>Mg(2+)</name>
        <dbReference type="ChEBI" id="CHEBI:18420"/>
    </ligand>
</feature>
<feature type="site" description="Stabilizes the phosphoryl group" evidence="10">
    <location>
        <position position="105"/>
    </location>
</feature>
<feature type="binding site" evidence="9">
    <location>
        <begin position="104"/>
        <end position="105"/>
    </location>
    <ligand>
        <name>substrate</name>
    </ligand>
</feature>
<feature type="binding site" evidence="11">
    <location>
        <position position="11"/>
    </location>
    <ligand>
        <name>Mg(2+)</name>
        <dbReference type="ChEBI" id="CHEBI:18420"/>
    </ligand>
</feature>
<evidence type="ECO:0000256" key="11">
    <source>
        <dbReference type="PIRSR" id="PIRSR004682-4"/>
    </source>
</evidence>
<gene>
    <name evidence="12" type="ordered locus">HCW_05085</name>
</gene>
<protein>
    <recommendedName>
        <fullName evidence="6 7">D,D-heptose 1,7-bisphosphate phosphatase</fullName>
        <ecNumber evidence="7">3.1.3.-</ecNumber>
    </recommendedName>
</protein>
<dbReference type="Pfam" id="PF13242">
    <property type="entry name" value="Hydrolase_like"/>
    <property type="match status" value="1"/>
</dbReference>
<dbReference type="SUPFAM" id="SSF56784">
    <property type="entry name" value="HAD-like"/>
    <property type="match status" value="1"/>
</dbReference>
<dbReference type="PATRIC" id="fig|182217.3.peg.1080"/>
<evidence type="ECO:0000256" key="6">
    <source>
        <dbReference type="ARBA" id="ARBA00031828"/>
    </source>
</evidence>
<feature type="active site" description="Proton donor" evidence="8">
    <location>
        <position position="13"/>
    </location>
</feature>